<dbReference type="Proteomes" id="UP000839597">
    <property type="component" value="Unassembled WGS sequence"/>
</dbReference>
<accession>A0A5U8JAI1</accession>
<proteinExistence type="predicted"/>
<evidence type="ECO:0000313" key="1">
    <source>
        <dbReference type="EMBL" id="EBR8434516.1"/>
    </source>
</evidence>
<organism evidence="1">
    <name type="scientific">Salmonella enterica subsp. enterica serovar Panama</name>
    <dbReference type="NCBI Taxonomy" id="29472"/>
    <lineage>
        <taxon>Bacteria</taxon>
        <taxon>Pseudomonadati</taxon>
        <taxon>Pseudomonadota</taxon>
        <taxon>Gammaproteobacteria</taxon>
        <taxon>Enterobacterales</taxon>
        <taxon>Enterobacteriaceae</taxon>
        <taxon>Salmonella</taxon>
    </lineage>
</organism>
<dbReference type="AlphaFoldDB" id="A0A5U8JAI1"/>
<reference evidence="1" key="1">
    <citation type="submission" date="2018-06" db="EMBL/GenBank/DDBJ databases">
        <authorList>
            <person name="Ashton P.M."/>
            <person name="Dallman T."/>
            <person name="Nair S."/>
            <person name="De Pinna E."/>
            <person name="Peters T."/>
            <person name="Grant K."/>
        </authorList>
    </citation>
    <scope>NUCLEOTIDE SEQUENCE [LARGE SCALE GENOMIC DNA]</scope>
    <source>
        <strain evidence="1">449454</strain>
    </source>
</reference>
<sequence>MLMSKSAYAKHRGVSRQTVYKWIEGGELVMNGSKIDVEATEQRQGSIEANQDSGDPWPERTLEMTWGEFWQAVKAKDRKYRKPVTESEIKQYVFNAAREMGWDVEFLEDGGIFLDDGDAGHYFQQYDFAQNAELAIGLLRRELCYVAEKNRDDPDNWSEEGMIALAEWI</sequence>
<gene>
    <name evidence="1" type="ORF">DOI44_16055</name>
</gene>
<protein>
    <submittedName>
        <fullName evidence="1">Uncharacterized protein</fullName>
    </submittedName>
</protein>
<comment type="caution">
    <text evidence="1">The sequence shown here is derived from an EMBL/GenBank/DDBJ whole genome shotgun (WGS) entry which is preliminary data.</text>
</comment>
<name>A0A5U8JAI1_SALET</name>
<dbReference type="EMBL" id="AAGTPA010000018">
    <property type="protein sequence ID" value="EBR8434516.1"/>
    <property type="molecule type" value="Genomic_DNA"/>
</dbReference>